<organism evidence="2 3">
    <name type="scientific">Ilyodon furcidens</name>
    <name type="common">goldbreast splitfin</name>
    <dbReference type="NCBI Taxonomy" id="33524"/>
    <lineage>
        <taxon>Eukaryota</taxon>
        <taxon>Metazoa</taxon>
        <taxon>Chordata</taxon>
        <taxon>Craniata</taxon>
        <taxon>Vertebrata</taxon>
        <taxon>Euteleostomi</taxon>
        <taxon>Actinopterygii</taxon>
        <taxon>Neopterygii</taxon>
        <taxon>Teleostei</taxon>
        <taxon>Neoteleostei</taxon>
        <taxon>Acanthomorphata</taxon>
        <taxon>Ovalentaria</taxon>
        <taxon>Atherinomorphae</taxon>
        <taxon>Cyprinodontiformes</taxon>
        <taxon>Goodeidae</taxon>
        <taxon>Ilyodon</taxon>
    </lineage>
</organism>
<reference evidence="2 3" key="1">
    <citation type="submission" date="2021-06" db="EMBL/GenBank/DDBJ databases">
        <authorList>
            <person name="Palmer J.M."/>
        </authorList>
    </citation>
    <scope>NUCLEOTIDE SEQUENCE [LARGE SCALE GENOMIC DNA]</scope>
    <source>
        <strain evidence="3">if_2019</strain>
        <tissue evidence="2">Muscle</tissue>
    </source>
</reference>
<dbReference type="PANTHER" id="PTHR12913">
    <property type="entry name" value="UNR PROTEIN N-RAS UPSTREAM GENE PROTEIN"/>
    <property type="match status" value="1"/>
</dbReference>
<keyword evidence="3" id="KW-1185">Reference proteome</keyword>
<protein>
    <submittedName>
        <fullName evidence="2">Uncharacterized protein</fullName>
    </submittedName>
</protein>
<dbReference type="InterPro" id="IPR012340">
    <property type="entry name" value="NA-bd_OB-fold"/>
</dbReference>
<evidence type="ECO:0000313" key="3">
    <source>
        <dbReference type="Proteomes" id="UP001482620"/>
    </source>
</evidence>
<dbReference type="Proteomes" id="UP001482620">
    <property type="component" value="Unassembled WGS sequence"/>
</dbReference>
<evidence type="ECO:0000313" key="2">
    <source>
        <dbReference type="EMBL" id="MEQ2252072.1"/>
    </source>
</evidence>
<sequence length="187" mass="21079">MVRTNLTFERKDSTVTLLKDDQVLINVLNDIITEKRRATNIKPKIPATFSSTRETREKGIIISLKENEGVIKSEEHGELLFETKENLSDVDFTEEDINEDVEFTLITLRAGKRALRIKRVKEPLLLTLCGASSSASEETESVSTNGENVSICPDRMRSSSKVNMEPHMVLDPELYEGIVSQTIIEPK</sequence>
<dbReference type="PANTHER" id="PTHR12913:SF3">
    <property type="entry name" value="SI:DKEYP-121D4.3"/>
    <property type="match status" value="1"/>
</dbReference>
<comment type="caution">
    <text evidence="2">The sequence shown here is derived from an EMBL/GenBank/DDBJ whole genome shotgun (WGS) entry which is preliminary data.</text>
</comment>
<name>A0ABV0V5L0_9TELE</name>
<gene>
    <name evidence="2" type="ORF">ILYODFUR_017936</name>
</gene>
<feature type="region of interest" description="Disordered" evidence="1">
    <location>
        <begin position="135"/>
        <end position="154"/>
    </location>
</feature>
<dbReference type="EMBL" id="JAHRIQ010094400">
    <property type="protein sequence ID" value="MEQ2252072.1"/>
    <property type="molecule type" value="Genomic_DNA"/>
</dbReference>
<feature type="compositionally biased region" description="Low complexity" evidence="1">
    <location>
        <begin position="135"/>
        <end position="144"/>
    </location>
</feature>
<feature type="non-terminal residue" evidence="2">
    <location>
        <position position="187"/>
    </location>
</feature>
<proteinExistence type="predicted"/>
<evidence type="ECO:0000256" key="1">
    <source>
        <dbReference type="SAM" id="MobiDB-lite"/>
    </source>
</evidence>
<dbReference type="Gene3D" id="2.40.50.140">
    <property type="entry name" value="Nucleic acid-binding proteins"/>
    <property type="match status" value="1"/>
</dbReference>
<accession>A0ABV0V5L0</accession>